<dbReference type="Proteomes" id="UP000199413">
    <property type="component" value="Unassembled WGS sequence"/>
</dbReference>
<proteinExistence type="predicted"/>
<dbReference type="SUPFAM" id="SSF53474">
    <property type="entry name" value="alpha/beta-Hydrolases"/>
    <property type="match status" value="1"/>
</dbReference>
<protein>
    <submittedName>
        <fullName evidence="4">Pimeloyl-ACP methyl ester carboxylesterase</fullName>
    </submittedName>
</protein>
<dbReference type="PANTHER" id="PTHR43329">
    <property type="entry name" value="EPOXIDE HYDROLASE"/>
    <property type="match status" value="1"/>
</dbReference>
<dbReference type="GO" id="GO:0016787">
    <property type="term" value="F:hydrolase activity"/>
    <property type="evidence" value="ECO:0007669"/>
    <property type="project" value="UniProtKB-KW"/>
</dbReference>
<dbReference type="InterPro" id="IPR000639">
    <property type="entry name" value="Epox_hydrolase-like"/>
</dbReference>
<dbReference type="InterPro" id="IPR029058">
    <property type="entry name" value="AB_hydrolase_fold"/>
</dbReference>
<dbReference type="OrthoDB" id="3507586at2"/>
<evidence type="ECO:0000256" key="2">
    <source>
        <dbReference type="SAM" id="MobiDB-lite"/>
    </source>
</evidence>
<evidence type="ECO:0000259" key="3">
    <source>
        <dbReference type="Pfam" id="PF00561"/>
    </source>
</evidence>
<name>A0A1C6RTM4_9ACTN</name>
<dbReference type="Pfam" id="PF00561">
    <property type="entry name" value="Abhydrolase_1"/>
    <property type="match status" value="1"/>
</dbReference>
<dbReference type="PRINTS" id="PR00412">
    <property type="entry name" value="EPOXHYDRLASE"/>
</dbReference>
<evidence type="ECO:0000256" key="1">
    <source>
        <dbReference type="ARBA" id="ARBA00022801"/>
    </source>
</evidence>
<keyword evidence="5" id="KW-1185">Reference proteome</keyword>
<reference evidence="5" key="1">
    <citation type="submission" date="2016-06" db="EMBL/GenBank/DDBJ databases">
        <authorList>
            <person name="Varghese N."/>
            <person name="Submissions Spin"/>
        </authorList>
    </citation>
    <scope>NUCLEOTIDE SEQUENCE [LARGE SCALE GENOMIC DNA]</scope>
    <source>
        <strain evidence="5">DSM 45431</strain>
    </source>
</reference>
<dbReference type="STRING" id="568872.GA0070624_2004"/>
<keyword evidence="1" id="KW-0378">Hydrolase</keyword>
<dbReference type="InterPro" id="IPR000073">
    <property type="entry name" value="AB_hydrolase_1"/>
</dbReference>
<sequence length="316" mass="34028">MSSTSVPEGPGSVSQAPNLPAGFTDTFTGRYVDANGVRLHAVVGGDGPPLLLVHGWPQNWYAWRLLMPALARDFKVIAVDQRGMGLSDKPEDGYDPGTQANDMVALMDALGHQRFAMVGTDTGLPIGYALAADHPERIDRVALAEVPGPPGAVPSPPMFAPGPLNDRFWHIPFNRINKLNEQLVQGREKIFFSWEFTIQGGKLPDDLIDYYVGLLSNPDSLRGSFGFYRAWDAMMKQNEKRKNSRLAMPVLGIGGAASSGDKVGEAMKLLADDVQTAVIPNSGHFVAEEAPDAMLAALTAFLTPYREVVAVGAARA</sequence>
<dbReference type="Gene3D" id="3.40.50.1820">
    <property type="entry name" value="alpha/beta hydrolase"/>
    <property type="match status" value="1"/>
</dbReference>
<feature type="compositionally biased region" description="Polar residues" evidence="2">
    <location>
        <begin position="1"/>
        <end position="17"/>
    </location>
</feature>
<evidence type="ECO:0000313" key="4">
    <source>
        <dbReference type="EMBL" id="SCL20482.1"/>
    </source>
</evidence>
<organism evidence="4 5">
    <name type="scientific">Micromonospora rhizosphaerae</name>
    <dbReference type="NCBI Taxonomy" id="568872"/>
    <lineage>
        <taxon>Bacteria</taxon>
        <taxon>Bacillati</taxon>
        <taxon>Actinomycetota</taxon>
        <taxon>Actinomycetes</taxon>
        <taxon>Micromonosporales</taxon>
        <taxon>Micromonosporaceae</taxon>
        <taxon>Micromonospora</taxon>
    </lineage>
</organism>
<dbReference type="EMBL" id="FMHV01000002">
    <property type="protein sequence ID" value="SCL20482.1"/>
    <property type="molecule type" value="Genomic_DNA"/>
</dbReference>
<dbReference type="RefSeq" id="WP_091339285.1">
    <property type="nucleotide sequence ID" value="NZ_FMHV01000002.1"/>
</dbReference>
<dbReference type="AlphaFoldDB" id="A0A1C6RTM4"/>
<evidence type="ECO:0000313" key="5">
    <source>
        <dbReference type="Proteomes" id="UP000199413"/>
    </source>
</evidence>
<feature type="region of interest" description="Disordered" evidence="2">
    <location>
        <begin position="1"/>
        <end position="20"/>
    </location>
</feature>
<dbReference type="PRINTS" id="PR00111">
    <property type="entry name" value="ABHYDROLASE"/>
</dbReference>
<accession>A0A1C6RTM4</accession>
<feature type="domain" description="AB hydrolase-1" evidence="3">
    <location>
        <begin position="48"/>
        <end position="289"/>
    </location>
</feature>
<gene>
    <name evidence="4" type="ORF">GA0070624_2004</name>
</gene>